<dbReference type="Gene3D" id="3.30.200.20">
    <property type="entry name" value="Phosphorylase Kinase, domain 1"/>
    <property type="match status" value="1"/>
</dbReference>
<dbReference type="AlphaFoldDB" id="K3WBM5"/>
<dbReference type="VEuPathDB" id="FungiDB:PYU1_G002363"/>
<dbReference type="GO" id="GO:0044773">
    <property type="term" value="P:mitotic DNA damage checkpoint signaling"/>
    <property type="evidence" value="ECO:0007669"/>
    <property type="project" value="TreeGrafter"/>
</dbReference>
<dbReference type="InterPro" id="IPR011009">
    <property type="entry name" value="Kinase-like_dom_sf"/>
</dbReference>
<dbReference type="PANTHER" id="PTHR44167:SF30">
    <property type="entry name" value="PHOSPHORYLASE KINASE"/>
    <property type="match status" value="1"/>
</dbReference>
<evidence type="ECO:0000256" key="1">
    <source>
        <dbReference type="SAM" id="MobiDB-lite"/>
    </source>
</evidence>
<evidence type="ECO:0000313" key="3">
    <source>
        <dbReference type="EnsemblProtists" id="PYU1_T002366"/>
    </source>
</evidence>
<evidence type="ECO:0000259" key="2">
    <source>
        <dbReference type="PROSITE" id="PS50011"/>
    </source>
</evidence>
<dbReference type="GO" id="GO:0005524">
    <property type="term" value="F:ATP binding"/>
    <property type="evidence" value="ECO:0007669"/>
    <property type="project" value="InterPro"/>
</dbReference>
<sequence length="453" mass="50788">MGENHIVASTVGIFQNAKNHALVIILIASYLILDSNLDLDSAMCPRFAIPVFSENRDVIVRSDLLWSLQQHLASVKLNVKAFERMIHDLETALIFSTSARVAAVRSLMRLLVPSLLDRDIYVRPRSDTVTTAREFMAQPDQTPQESELKPEELDSPTEACTYVTKGAFSTVYRSVPLLPKANILAIKVIAHQKRAGDLSVLSDLYNEVAVLRRLQGEHAAIQMLDYGNRHEEQNFVIMMEFCPCTLNEWRASLGSGSLRVPFRSLVVMVLQAYEQICHSLIRIHRAGVGHFDIKGDNILLRTGAWDLTRRLLVYEERENYESEAARILKTSFCFADFGESMILESEHLGQSQSRTTSFVLPSPTALPAVEALPTPSKLKERGFLLTRTRGTEAIKSPEMLKVKGSDGVKEYVTFSSDIWSMGCLLYEMITQELMFGKDDAAGLYTHLVISQAT</sequence>
<dbReference type="eggNOG" id="KOG0596">
    <property type="taxonomic scope" value="Eukaryota"/>
</dbReference>
<dbReference type="GO" id="GO:0004674">
    <property type="term" value="F:protein serine/threonine kinase activity"/>
    <property type="evidence" value="ECO:0007669"/>
    <property type="project" value="TreeGrafter"/>
</dbReference>
<reference evidence="4" key="1">
    <citation type="journal article" date="2010" name="Genome Biol.">
        <title>Genome sequence of the necrotrophic plant pathogen Pythium ultimum reveals original pathogenicity mechanisms and effector repertoire.</title>
        <authorList>
            <person name="Levesque C.A."/>
            <person name="Brouwer H."/>
            <person name="Cano L."/>
            <person name="Hamilton J.P."/>
            <person name="Holt C."/>
            <person name="Huitema E."/>
            <person name="Raffaele S."/>
            <person name="Robideau G.P."/>
            <person name="Thines M."/>
            <person name="Win J."/>
            <person name="Zerillo M.M."/>
            <person name="Beakes G.W."/>
            <person name="Boore J.L."/>
            <person name="Busam D."/>
            <person name="Dumas B."/>
            <person name="Ferriera S."/>
            <person name="Fuerstenberg S.I."/>
            <person name="Gachon C.M."/>
            <person name="Gaulin E."/>
            <person name="Govers F."/>
            <person name="Grenville-Briggs L."/>
            <person name="Horner N."/>
            <person name="Hostetler J."/>
            <person name="Jiang R.H."/>
            <person name="Johnson J."/>
            <person name="Krajaejun T."/>
            <person name="Lin H."/>
            <person name="Meijer H.J."/>
            <person name="Moore B."/>
            <person name="Morris P."/>
            <person name="Phuntmart V."/>
            <person name="Puiu D."/>
            <person name="Shetty J."/>
            <person name="Stajich J.E."/>
            <person name="Tripathy S."/>
            <person name="Wawra S."/>
            <person name="van West P."/>
            <person name="Whitty B.R."/>
            <person name="Coutinho P.M."/>
            <person name="Henrissat B."/>
            <person name="Martin F."/>
            <person name="Thomas P.D."/>
            <person name="Tyler B.M."/>
            <person name="De Vries R.P."/>
            <person name="Kamoun S."/>
            <person name="Yandell M."/>
            <person name="Tisserat N."/>
            <person name="Buell C.R."/>
        </authorList>
    </citation>
    <scope>NUCLEOTIDE SEQUENCE</scope>
    <source>
        <strain evidence="4">DAOM:BR144</strain>
    </source>
</reference>
<reference evidence="3" key="3">
    <citation type="submission" date="2014-11" db="UniProtKB">
        <authorList>
            <consortium name="EnsemblProtists"/>
        </authorList>
    </citation>
    <scope>IDENTIFICATION</scope>
    <source>
        <strain evidence="3">DAOM BR144</strain>
    </source>
</reference>
<dbReference type="Pfam" id="PF00069">
    <property type="entry name" value="Pkinase"/>
    <property type="match status" value="1"/>
</dbReference>
<dbReference type="HOGENOM" id="CLU_604964_0_0_1"/>
<feature type="domain" description="Protein kinase" evidence="2">
    <location>
        <begin position="157"/>
        <end position="453"/>
    </location>
</feature>
<keyword evidence="4" id="KW-1185">Reference proteome</keyword>
<dbReference type="PROSITE" id="PS00108">
    <property type="entry name" value="PROTEIN_KINASE_ST"/>
    <property type="match status" value="1"/>
</dbReference>
<dbReference type="Proteomes" id="UP000019132">
    <property type="component" value="Unassembled WGS sequence"/>
</dbReference>
<dbReference type="SMART" id="SM00220">
    <property type="entry name" value="S_TKc"/>
    <property type="match status" value="1"/>
</dbReference>
<dbReference type="EnsemblProtists" id="PYU1_T002366">
    <property type="protein sequence ID" value="PYU1_T002366"/>
    <property type="gene ID" value="PYU1_G002363"/>
</dbReference>
<feature type="region of interest" description="Disordered" evidence="1">
    <location>
        <begin position="136"/>
        <end position="155"/>
    </location>
</feature>
<evidence type="ECO:0000313" key="4">
    <source>
        <dbReference type="Proteomes" id="UP000019132"/>
    </source>
</evidence>
<dbReference type="InterPro" id="IPR008271">
    <property type="entry name" value="Ser/Thr_kinase_AS"/>
</dbReference>
<protein>
    <recommendedName>
        <fullName evidence="2">Protein kinase domain-containing protein</fullName>
    </recommendedName>
</protein>
<accession>K3WBM5</accession>
<organism evidence="3 4">
    <name type="scientific">Globisporangium ultimum (strain ATCC 200006 / CBS 805.95 / DAOM BR144)</name>
    <name type="common">Pythium ultimum</name>
    <dbReference type="NCBI Taxonomy" id="431595"/>
    <lineage>
        <taxon>Eukaryota</taxon>
        <taxon>Sar</taxon>
        <taxon>Stramenopiles</taxon>
        <taxon>Oomycota</taxon>
        <taxon>Peronosporomycetes</taxon>
        <taxon>Pythiales</taxon>
        <taxon>Pythiaceae</taxon>
        <taxon>Globisporangium</taxon>
    </lineage>
</organism>
<name>K3WBM5_GLOUD</name>
<dbReference type="PANTHER" id="PTHR44167">
    <property type="entry name" value="OVARIAN-SPECIFIC SERINE/THREONINE-PROTEIN KINASE LOK-RELATED"/>
    <property type="match status" value="1"/>
</dbReference>
<reference evidence="4" key="2">
    <citation type="submission" date="2010-04" db="EMBL/GenBank/DDBJ databases">
        <authorList>
            <person name="Buell R."/>
            <person name="Hamilton J."/>
            <person name="Hostetler J."/>
        </authorList>
    </citation>
    <scope>NUCLEOTIDE SEQUENCE [LARGE SCALE GENOMIC DNA]</scope>
    <source>
        <strain evidence="4">DAOM:BR144</strain>
    </source>
</reference>
<dbReference type="SUPFAM" id="SSF56112">
    <property type="entry name" value="Protein kinase-like (PK-like)"/>
    <property type="match status" value="1"/>
</dbReference>
<dbReference type="Gene3D" id="1.10.510.10">
    <property type="entry name" value="Transferase(Phosphotransferase) domain 1"/>
    <property type="match status" value="1"/>
</dbReference>
<dbReference type="STRING" id="431595.K3WBM5"/>
<dbReference type="GO" id="GO:0005634">
    <property type="term" value="C:nucleus"/>
    <property type="evidence" value="ECO:0007669"/>
    <property type="project" value="TreeGrafter"/>
</dbReference>
<dbReference type="InterPro" id="IPR000719">
    <property type="entry name" value="Prot_kinase_dom"/>
</dbReference>
<dbReference type="PROSITE" id="PS50011">
    <property type="entry name" value="PROTEIN_KINASE_DOM"/>
    <property type="match status" value="1"/>
</dbReference>
<dbReference type="InParanoid" id="K3WBM5"/>
<proteinExistence type="predicted"/>